<keyword evidence="4" id="KW-1185">Reference proteome</keyword>
<dbReference type="Gene3D" id="3.40.50.300">
    <property type="entry name" value="P-loop containing nucleotide triphosphate hydrolases"/>
    <property type="match status" value="1"/>
</dbReference>
<dbReference type="AlphaFoldDB" id="A0A9P4IWV6"/>
<dbReference type="InterPro" id="IPR056884">
    <property type="entry name" value="NPHP3-like_N"/>
</dbReference>
<name>A0A9P4IWV6_9PEZI</name>
<protein>
    <recommendedName>
        <fullName evidence="2">Nephrocystin 3-like N-terminal domain-containing protein</fullName>
    </recommendedName>
</protein>
<evidence type="ECO:0000259" key="2">
    <source>
        <dbReference type="Pfam" id="PF24883"/>
    </source>
</evidence>
<reference evidence="3" key="1">
    <citation type="journal article" date="2020" name="Stud. Mycol.">
        <title>101 Dothideomycetes genomes: a test case for predicting lifestyles and emergence of pathogens.</title>
        <authorList>
            <person name="Haridas S."/>
            <person name="Albert R."/>
            <person name="Binder M."/>
            <person name="Bloem J."/>
            <person name="Labutti K."/>
            <person name="Salamov A."/>
            <person name="Andreopoulos B."/>
            <person name="Baker S."/>
            <person name="Barry K."/>
            <person name="Bills G."/>
            <person name="Bluhm B."/>
            <person name="Cannon C."/>
            <person name="Castanera R."/>
            <person name="Culley D."/>
            <person name="Daum C."/>
            <person name="Ezra D."/>
            <person name="Gonzalez J."/>
            <person name="Henrissat B."/>
            <person name="Kuo A."/>
            <person name="Liang C."/>
            <person name="Lipzen A."/>
            <person name="Lutzoni F."/>
            <person name="Magnuson J."/>
            <person name="Mondo S."/>
            <person name="Nolan M."/>
            <person name="Ohm R."/>
            <person name="Pangilinan J."/>
            <person name="Park H.-J."/>
            <person name="Ramirez L."/>
            <person name="Alfaro M."/>
            <person name="Sun H."/>
            <person name="Tritt A."/>
            <person name="Yoshinaga Y."/>
            <person name="Zwiers L.-H."/>
            <person name="Turgeon B."/>
            <person name="Goodwin S."/>
            <person name="Spatafora J."/>
            <person name="Crous P."/>
            <person name="Grigoriev I."/>
        </authorList>
    </citation>
    <scope>NUCLEOTIDE SEQUENCE</scope>
    <source>
        <strain evidence="3">CBS 260.36</strain>
    </source>
</reference>
<sequence length="249" mass="28211">MSKYNADGTRDDLSDGKCAGTTNWILDTQPFRQWLDSDTPSCFALTGIVGSGKTKVTTTVVDYLEDAVSTPNNNRQVFHFFYRSAFRERLTGLDVFEAFLKQIIIRNPEMPADLQHRVWTYYGPESGRPHLGQLGKRLLLPLVEHLTKPIFVIDGLDECEPISRQELVQFIPLLVAKGSSVFVSTRDISELIRRFPYLATAECTIAEEGVRHDLEVFVSDMIERQPIITNDQEVLKLIKTTLICKAKAM</sequence>
<dbReference type="Pfam" id="PF24883">
    <property type="entry name" value="NPHP3_N"/>
    <property type="match status" value="1"/>
</dbReference>
<organism evidence="3 4">
    <name type="scientific">Myriangium duriaei CBS 260.36</name>
    <dbReference type="NCBI Taxonomy" id="1168546"/>
    <lineage>
        <taxon>Eukaryota</taxon>
        <taxon>Fungi</taxon>
        <taxon>Dikarya</taxon>
        <taxon>Ascomycota</taxon>
        <taxon>Pezizomycotina</taxon>
        <taxon>Dothideomycetes</taxon>
        <taxon>Dothideomycetidae</taxon>
        <taxon>Myriangiales</taxon>
        <taxon>Myriangiaceae</taxon>
        <taxon>Myriangium</taxon>
    </lineage>
</organism>
<dbReference type="SUPFAM" id="SSF52540">
    <property type="entry name" value="P-loop containing nucleoside triphosphate hydrolases"/>
    <property type="match status" value="1"/>
</dbReference>
<accession>A0A9P4IWV6</accession>
<keyword evidence="1" id="KW-0677">Repeat</keyword>
<dbReference type="PANTHER" id="PTHR10039">
    <property type="entry name" value="AMELOGENIN"/>
    <property type="match status" value="1"/>
</dbReference>
<dbReference type="InterPro" id="IPR027417">
    <property type="entry name" value="P-loop_NTPase"/>
</dbReference>
<proteinExistence type="predicted"/>
<evidence type="ECO:0000256" key="1">
    <source>
        <dbReference type="ARBA" id="ARBA00022737"/>
    </source>
</evidence>
<gene>
    <name evidence="3" type="ORF">K461DRAFT_38542</name>
</gene>
<comment type="caution">
    <text evidence="3">The sequence shown here is derived from an EMBL/GenBank/DDBJ whole genome shotgun (WGS) entry which is preliminary data.</text>
</comment>
<feature type="domain" description="Nephrocystin 3-like N-terminal" evidence="2">
    <location>
        <begin position="20"/>
        <end position="179"/>
    </location>
</feature>
<dbReference type="OrthoDB" id="21416at2759"/>
<dbReference type="Proteomes" id="UP000799439">
    <property type="component" value="Unassembled WGS sequence"/>
</dbReference>
<dbReference type="EMBL" id="ML996090">
    <property type="protein sequence ID" value="KAF2150036.1"/>
    <property type="molecule type" value="Genomic_DNA"/>
</dbReference>
<evidence type="ECO:0000313" key="4">
    <source>
        <dbReference type="Proteomes" id="UP000799439"/>
    </source>
</evidence>
<evidence type="ECO:0000313" key="3">
    <source>
        <dbReference type="EMBL" id="KAF2150036.1"/>
    </source>
</evidence>